<proteinExistence type="predicted"/>
<evidence type="ECO:0000313" key="2">
    <source>
        <dbReference type="EMBL" id="KAJ8497018.1"/>
    </source>
</evidence>
<dbReference type="Proteomes" id="UP001215151">
    <property type="component" value="Unassembled WGS sequence"/>
</dbReference>
<reference evidence="2" key="1">
    <citation type="submission" date="2022-11" db="EMBL/GenBank/DDBJ databases">
        <title>Genome Sequence of Cubamyces cubensis.</title>
        <authorList>
            <person name="Buettner E."/>
        </authorList>
    </citation>
    <scope>NUCLEOTIDE SEQUENCE</scope>
    <source>
        <strain evidence="2">MPL-01</strain>
    </source>
</reference>
<name>A0AAD7XIB6_9APHY</name>
<keyword evidence="3" id="KW-1185">Reference proteome</keyword>
<sequence length="373" mass="41798">MDPSSGLGVLQDSGAPQGSTDYTTLVMLHGYTWHAGAFVKLIPLGTRYNTRVILVNRRDYKGSRPYSEEDRALLPPPKSSSYQEAPDASEIPEELMKLRTFMMERARELYAFLASLVEKEQLPLADAENNKGGIAVAGWSFATAWMTALLAYVTSELPSDAFDLSRYVRRIVFFDASYRLFGYPDPAVGAYQPLFDTTLTDEERADRFPKWLSGYFRHGDSLETLEQKTPLEDPPPTFMTITQGELANMADPSPGNPDGSDFMLLVAGLSWGLFGRLKEEALYLPSRDAAQNASAWPHVEVRFVRCESSLWETQAALFELDKEIAEAKEKGLPLRNMKIVHVPGANHFITWDKPELAMRSLVGEEEVVVDWAK</sequence>
<dbReference type="SUPFAM" id="SSF53474">
    <property type="entry name" value="alpha/beta-Hydrolases"/>
    <property type="match status" value="1"/>
</dbReference>
<evidence type="ECO:0008006" key="4">
    <source>
        <dbReference type="Google" id="ProtNLM"/>
    </source>
</evidence>
<accession>A0AAD7XIB6</accession>
<protein>
    <recommendedName>
        <fullName evidence="4">AB hydrolase-1 domain-containing protein</fullName>
    </recommendedName>
</protein>
<dbReference type="AlphaFoldDB" id="A0AAD7XIB6"/>
<evidence type="ECO:0000256" key="1">
    <source>
        <dbReference type="SAM" id="MobiDB-lite"/>
    </source>
</evidence>
<gene>
    <name evidence="2" type="ORF">ONZ51_g761</name>
</gene>
<feature type="compositionally biased region" description="Basic and acidic residues" evidence="1">
    <location>
        <begin position="63"/>
        <end position="72"/>
    </location>
</feature>
<dbReference type="EMBL" id="JAPEVG010000009">
    <property type="protein sequence ID" value="KAJ8497018.1"/>
    <property type="molecule type" value="Genomic_DNA"/>
</dbReference>
<feature type="region of interest" description="Disordered" evidence="1">
    <location>
        <begin position="63"/>
        <end position="88"/>
    </location>
</feature>
<comment type="caution">
    <text evidence="2">The sequence shown here is derived from an EMBL/GenBank/DDBJ whole genome shotgun (WGS) entry which is preliminary data.</text>
</comment>
<dbReference type="Gene3D" id="3.40.50.1820">
    <property type="entry name" value="alpha/beta hydrolase"/>
    <property type="match status" value="1"/>
</dbReference>
<evidence type="ECO:0000313" key="3">
    <source>
        <dbReference type="Proteomes" id="UP001215151"/>
    </source>
</evidence>
<organism evidence="2 3">
    <name type="scientific">Trametes cubensis</name>
    <dbReference type="NCBI Taxonomy" id="1111947"/>
    <lineage>
        <taxon>Eukaryota</taxon>
        <taxon>Fungi</taxon>
        <taxon>Dikarya</taxon>
        <taxon>Basidiomycota</taxon>
        <taxon>Agaricomycotina</taxon>
        <taxon>Agaricomycetes</taxon>
        <taxon>Polyporales</taxon>
        <taxon>Polyporaceae</taxon>
        <taxon>Trametes</taxon>
    </lineage>
</organism>
<dbReference type="InterPro" id="IPR029058">
    <property type="entry name" value="AB_hydrolase_fold"/>
</dbReference>